<dbReference type="InterPro" id="IPR007197">
    <property type="entry name" value="rSAM"/>
</dbReference>
<dbReference type="PROSITE" id="PS51918">
    <property type="entry name" value="RADICAL_SAM"/>
    <property type="match status" value="1"/>
</dbReference>
<dbReference type="Proteomes" id="UP001238163">
    <property type="component" value="Unassembled WGS sequence"/>
</dbReference>
<dbReference type="PANTHER" id="PTHR43726:SF1">
    <property type="entry name" value="BIOTIN SYNTHASE"/>
    <property type="match status" value="1"/>
</dbReference>
<keyword evidence="1 7" id="KW-0004">4Fe-4S</keyword>
<sequence length="354" mass="39140">MASTNSTYIDELRAHGRLSHQQWLVLLIAAQNNPAFAEEIRVCAHAIRERYFGRTVYIRGLIELSNYCRNDCFYCGIRKSNGEVSRYRLSLDEILGCCQVGYDLGFRTFVLQGGEDAWFNDDRLAELVAAIRTHHPDSAITLSLGERSRESYERLFAAGANRYLLRHEAVNTELYASLHPARQRLATRLDCLRNLQAIGFQTGAGFMVGAPGQTLAHIAEDMVFLGDFRPAMVGIGPFIPQHATRYAHEPAGSVDLTLILLSLIRIMLPNVLLPATTALGTMDPQGHAKGMRAGANVVMPNLSPADVRGKYLLYDNKMSFGSEAAEGLDTLRQRMAAAGYEVVVARGDQPPLQI</sequence>
<dbReference type="Gene3D" id="3.20.20.70">
    <property type="entry name" value="Aldolase class I"/>
    <property type="match status" value="1"/>
</dbReference>
<dbReference type="EMBL" id="JAUSVL010000001">
    <property type="protein sequence ID" value="MDQ0291623.1"/>
    <property type="molecule type" value="Genomic_DNA"/>
</dbReference>
<dbReference type="GO" id="GO:0051539">
    <property type="term" value="F:4 iron, 4 sulfur cluster binding"/>
    <property type="evidence" value="ECO:0007669"/>
    <property type="project" value="UniProtKB-KW"/>
</dbReference>
<keyword evidence="4 7" id="KW-0408">Iron</keyword>
<dbReference type="PANTHER" id="PTHR43726">
    <property type="entry name" value="3-METHYLORNITHINE SYNTHASE"/>
    <property type="match status" value="1"/>
</dbReference>
<evidence type="ECO:0000256" key="6">
    <source>
        <dbReference type="ARBA" id="ARBA00034078"/>
    </source>
</evidence>
<dbReference type="GO" id="GO:0042364">
    <property type="term" value="P:water-soluble vitamin biosynthetic process"/>
    <property type="evidence" value="ECO:0007669"/>
    <property type="project" value="UniProtKB-ARBA"/>
</dbReference>
<dbReference type="GO" id="GO:0044272">
    <property type="term" value="P:sulfur compound biosynthetic process"/>
    <property type="evidence" value="ECO:0007669"/>
    <property type="project" value="UniProtKB-ARBA"/>
</dbReference>
<dbReference type="NCBIfam" id="TIGR03956">
    <property type="entry name" value="rSAM_HydE"/>
    <property type="match status" value="1"/>
</dbReference>
<dbReference type="SFLD" id="SFLDG01060">
    <property type="entry name" value="BATS_domain_containing"/>
    <property type="match status" value="1"/>
</dbReference>
<dbReference type="SFLD" id="SFLDG01280">
    <property type="entry name" value="HydE/PylB-like"/>
    <property type="match status" value="1"/>
</dbReference>
<dbReference type="RefSeq" id="WP_307264682.1">
    <property type="nucleotide sequence ID" value="NZ_JAUSVL010000001.1"/>
</dbReference>
<evidence type="ECO:0000256" key="4">
    <source>
        <dbReference type="ARBA" id="ARBA00023004"/>
    </source>
</evidence>
<dbReference type="GO" id="GO:0004076">
    <property type="term" value="F:biotin synthase activity"/>
    <property type="evidence" value="ECO:0007669"/>
    <property type="project" value="UniProtKB-EC"/>
</dbReference>
<keyword evidence="11" id="KW-1185">Reference proteome</keyword>
<feature type="binding site" evidence="7">
    <location>
        <position position="75"/>
    </location>
    <ligand>
        <name>[4Fe-4S] cluster</name>
        <dbReference type="ChEBI" id="CHEBI:49883"/>
        <note>4Fe-4S-S-AdoMet</note>
    </ligand>
</feature>
<dbReference type="CDD" id="cd01335">
    <property type="entry name" value="Radical_SAM"/>
    <property type="match status" value="1"/>
</dbReference>
<gene>
    <name evidence="10" type="ORF">J3R75_003730</name>
</gene>
<keyword evidence="3" id="KW-0479">Metal-binding</keyword>
<comment type="cofactor">
    <cofactor evidence="6">
        <name>[2Fe-2S] cluster</name>
        <dbReference type="ChEBI" id="CHEBI:190135"/>
    </cofactor>
</comment>
<feature type="binding site" evidence="8">
    <location>
        <position position="188"/>
    </location>
    <ligand>
        <name>S-adenosyl-L-methionine</name>
        <dbReference type="ChEBI" id="CHEBI:59789"/>
    </ligand>
</feature>
<organism evidence="10 11">
    <name type="scientific">Oligosphaera ethanolica</name>
    <dbReference type="NCBI Taxonomy" id="760260"/>
    <lineage>
        <taxon>Bacteria</taxon>
        <taxon>Pseudomonadati</taxon>
        <taxon>Lentisphaerota</taxon>
        <taxon>Oligosphaeria</taxon>
        <taxon>Oligosphaerales</taxon>
        <taxon>Oligosphaeraceae</taxon>
        <taxon>Oligosphaera</taxon>
    </lineage>
</organism>
<evidence type="ECO:0000313" key="11">
    <source>
        <dbReference type="Proteomes" id="UP001238163"/>
    </source>
</evidence>
<dbReference type="InterPro" id="IPR013785">
    <property type="entry name" value="Aldolase_TIM"/>
</dbReference>
<evidence type="ECO:0000256" key="3">
    <source>
        <dbReference type="ARBA" id="ARBA00022723"/>
    </source>
</evidence>
<evidence type="ECO:0000259" key="9">
    <source>
        <dbReference type="PROSITE" id="PS51918"/>
    </source>
</evidence>
<dbReference type="InterPro" id="IPR024021">
    <property type="entry name" value="FeFe-hyd_HydE_rSAM"/>
</dbReference>
<feature type="domain" description="Radical SAM core" evidence="9">
    <location>
        <begin position="54"/>
        <end position="276"/>
    </location>
</feature>
<comment type="caution">
    <text evidence="10">The sequence shown here is derived from an EMBL/GenBank/DDBJ whole genome shotgun (WGS) entry which is preliminary data.</text>
</comment>
<keyword evidence="2 7" id="KW-0949">S-adenosyl-L-methionine</keyword>
<accession>A0AAE3VK20</accession>
<dbReference type="SUPFAM" id="SSF102114">
    <property type="entry name" value="Radical SAM enzymes"/>
    <property type="match status" value="1"/>
</dbReference>
<feature type="binding site" evidence="7">
    <location>
        <position position="72"/>
    </location>
    <ligand>
        <name>[4Fe-4S] cluster</name>
        <dbReference type="ChEBI" id="CHEBI:49883"/>
        <note>4Fe-4S-S-AdoMet</note>
    </ligand>
</feature>
<dbReference type="AlphaFoldDB" id="A0AAE3VK20"/>
<proteinExistence type="predicted"/>
<feature type="binding site" evidence="7">
    <location>
        <position position="68"/>
    </location>
    <ligand>
        <name>[4Fe-4S] cluster</name>
        <dbReference type="ChEBI" id="CHEBI:49883"/>
        <note>4Fe-4S-S-AdoMet</note>
    </ligand>
</feature>
<reference evidence="10" key="1">
    <citation type="submission" date="2023-07" db="EMBL/GenBank/DDBJ databases">
        <title>Genomic Encyclopedia of Type Strains, Phase IV (KMG-IV): sequencing the most valuable type-strain genomes for metagenomic binning, comparative biology and taxonomic classification.</title>
        <authorList>
            <person name="Goeker M."/>
        </authorList>
    </citation>
    <scope>NUCLEOTIDE SEQUENCE</scope>
    <source>
        <strain evidence="10">DSM 24202</strain>
    </source>
</reference>
<dbReference type="InterPro" id="IPR058240">
    <property type="entry name" value="rSAM_sf"/>
</dbReference>
<dbReference type="SMART" id="SM00729">
    <property type="entry name" value="Elp3"/>
    <property type="match status" value="1"/>
</dbReference>
<comment type="cofactor">
    <cofactor evidence="7">
        <name>[4Fe-4S] cluster</name>
        <dbReference type="ChEBI" id="CHEBI:49883"/>
    </cofactor>
    <text evidence="7">Binds 1 [4Fe-4S] cluster. The cluster is coordinated with 3 cysteines and an exchangeable S-adenosyl-L-methionine.</text>
</comment>
<dbReference type="SMART" id="SM00876">
    <property type="entry name" value="BATS"/>
    <property type="match status" value="1"/>
</dbReference>
<feature type="binding site" evidence="8">
    <location>
        <position position="143"/>
    </location>
    <ligand>
        <name>(3R)-3-methyl-D-ornithine</name>
        <dbReference type="ChEBI" id="CHEBI:64642"/>
    </ligand>
</feature>
<evidence type="ECO:0000313" key="10">
    <source>
        <dbReference type="EMBL" id="MDQ0291623.1"/>
    </source>
</evidence>
<evidence type="ECO:0000256" key="2">
    <source>
        <dbReference type="ARBA" id="ARBA00022691"/>
    </source>
</evidence>
<dbReference type="SFLD" id="SFLDS00029">
    <property type="entry name" value="Radical_SAM"/>
    <property type="match status" value="1"/>
</dbReference>
<evidence type="ECO:0000256" key="8">
    <source>
        <dbReference type="PIRSR" id="PIRSR004762-2"/>
    </source>
</evidence>
<evidence type="ECO:0000256" key="1">
    <source>
        <dbReference type="ARBA" id="ARBA00022485"/>
    </source>
</evidence>
<evidence type="ECO:0000256" key="7">
    <source>
        <dbReference type="PIRSR" id="PIRSR004762-1"/>
    </source>
</evidence>
<keyword evidence="5 7" id="KW-0411">Iron-sulfur</keyword>
<dbReference type="PIRSF" id="PIRSF004762">
    <property type="entry name" value="CHP00423"/>
    <property type="match status" value="1"/>
</dbReference>
<dbReference type="InterPro" id="IPR010722">
    <property type="entry name" value="BATS_dom"/>
</dbReference>
<name>A0AAE3VK20_9BACT</name>
<keyword evidence="10" id="KW-0808">Transferase</keyword>
<protein>
    <submittedName>
        <fullName evidence="10">Biotin synthase</fullName>
        <ecNumber evidence="10">2.8.1.6</ecNumber>
    </submittedName>
</protein>
<dbReference type="Pfam" id="PF04055">
    <property type="entry name" value="Radical_SAM"/>
    <property type="match status" value="1"/>
</dbReference>
<evidence type="ECO:0000256" key="5">
    <source>
        <dbReference type="ARBA" id="ARBA00023014"/>
    </source>
</evidence>
<dbReference type="InterPro" id="IPR034422">
    <property type="entry name" value="HydE/PylB-like"/>
</dbReference>
<dbReference type="InterPro" id="IPR006638">
    <property type="entry name" value="Elp3/MiaA/NifB-like_rSAM"/>
</dbReference>
<dbReference type="EC" id="2.8.1.6" evidence="10"/>
<dbReference type="GO" id="GO:0046872">
    <property type="term" value="F:metal ion binding"/>
    <property type="evidence" value="ECO:0007669"/>
    <property type="project" value="UniProtKB-KW"/>
</dbReference>
<feature type="binding site" evidence="8">
    <location>
        <position position="168"/>
    </location>
    <ligand>
        <name>S-adenosyl-L-methionine</name>
        <dbReference type="ChEBI" id="CHEBI:59789"/>
    </ligand>
</feature>